<evidence type="ECO:0000313" key="2">
    <source>
        <dbReference type="EMBL" id="MFC6708011.1"/>
    </source>
</evidence>
<dbReference type="Pfam" id="PF11222">
    <property type="entry name" value="DUF3017"/>
    <property type="match status" value="1"/>
</dbReference>
<dbReference type="RefSeq" id="WP_382404676.1">
    <property type="nucleotide sequence ID" value="NZ_JBHSWH010000001.1"/>
</dbReference>
<dbReference type="InterPro" id="IPR021385">
    <property type="entry name" value="DUF3017"/>
</dbReference>
<keyword evidence="3" id="KW-1185">Reference proteome</keyword>
<accession>A0ABW2ANT9</accession>
<evidence type="ECO:0000313" key="3">
    <source>
        <dbReference type="Proteomes" id="UP001596298"/>
    </source>
</evidence>
<feature type="transmembrane region" description="Helical" evidence="1">
    <location>
        <begin position="9"/>
        <end position="27"/>
    </location>
</feature>
<reference evidence="3" key="1">
    <citation type="journal article" date="2019" name="Int. J. Syst. Evol. Microbiol.">
        <title>The Global Catalogue of Microorganisms (GCM) 10K type strain sequencing project: providing services to taxonomists for standard genome sequencing and annotation.</title>
        <authorList>
            <consortium name="The Broad Institute Genomics Platform"/>
            <consortium name="The Broad Institute Genome Sequencing Center for Infectious Disease"/>
            <person name="Wu L."/>
            <person name="Ma J."/>
        </authorList>
    </citation>
    <scope>NUCLEOTIDE SEQUENCE [LARGE SCALE GENOMIC DNA]</scope>
    <source>
        <strain evidence="3">CCUG 58127</strain>
    </source>
</reference>
<feature type="transmembrane region" description="Helical" evidence="1">
    <location>
        <begin position="62"/>
        <end position="84"/>
    </location>
</feature>
<comment type="caution">
    <text evidence="2">The sequence shown here is derived from an EMBL/GenBank/DDBJ whole genome shotgun (WGS) entry which is preliminary data.</text>
</comment>
<proteinExistence type="predicted"/>
<organism evidence="2 3">
    <name type="scientific">Flexivirga alba</name>
    <dbReference type="NCBI Taxonomy" id="702742"/>
    <lineage>
        <taxon>Bacteria</taxon>
        <taxon>Bacillati</taxon>
        <taxon>Actinomycetota</taxon>
        <taxon>Actinomycetes</taxon>
        <taxon>Micrococcales</taxon>
        <taxon>Dermacoccaceae</taxon>
        <taxon>Flexivirga</taxon>
    </lineage>
</organism>
<keyword evidence="1" id="KW-0472">Membrane</keyword>
<evidence type="ECO:0000256" key="1">
    <source>
        <dbReference type="SAM" id="Phobius"/>
    </source>
</evidence>
<gene>
    <name evidence="2" type="ORF">ACFQDH_22930</name>
</gene>
<dbReference type="EMBL" id="JBHSWH010000001">
    <property type="protein sequence ID" value="MFC6708011.1"/>
    <property type="molecule type" value="Genomic_DNA"/>
</dbReference>
<dbReference type="Proteomes" id="UP001596298">
    <property type="component" value="Unassembled WGS sequence"/>
</dbReference>
<keyword evidence="1" id="KW-1133">Transmembrane helix</keyword>
<feature type="transmembrane region" description="Helical" evidence="1">
    <location>
        <begin position="33"/>
        <end position="50"/>
    </location>
</feature>
<keyword evidence="1" id="KW-0812">Transmembrane</keyword>
<name>A0ABW2ANT9_9MICO</name>
<protein>
    <submittedName>
        <fullName evidence="2">DUF3017 domain-containing protein</fullName>
    </submittedName>
</protein>
<sequence>MNKFPLGPLWWFVILGSVLGLVVLSTGPVRGGGYLLAAVLAVAGLARLILPERLLGALVIRSRGVDGAAFLILAILVGVIFSIVKLTPLPG</sequence>